<evidence type="ECO:0000313" key="2">
    <source>
        <dbReference type="EMBL" id="KAK8848504.1"/>
    </source>
</evidence>
<proteinExistence type="predicted"/>
<dbReference type="InterPro" id="IPR024079">
    <property type="entry name" value="MetalloPept_cat_dom_sf"/>
</dbReference>
<protein>
    <submittedName>
        <fullName evidence="2">Chitinase</fullName>
    </submittedName>
</protein>
<reference evidence="2 3" key="1">
    <citation type="journal article" date="2024" name="IMA Fungus">
        <title>Apiospora arundinis, a panoply of carbohydrate-active enzymes and secondary metabolites.</title>
        <authorList>
            <person name="Sorensen T."/>
            <person name="Petersen C."/>
            <person name="Muurmann A.T."/>
            <person name="Christiansen J.V."/>
            <person name="Brundto M.L."/>
            <person name="Overgaard C.K."/>
            <person name="Boysen A.T."/>
            <person name="Wollenberg R.D."/>
            <person name="Larsen T.O."/>
            <person name="Sorensen J.L."/>
            <person name="Nielsen K.L."/>
            <person name="Sondergaard T.E."/>
        </authorList>
    </citation>
    <scope>NUCLEOTIDE SEQUENCE [LARGE SCALE GENOMIC DNA]</scope>
    <source>
        <strain evidence="2 3">AAU 773</strain>
    </source>
</reference>
<name>A0ABR2HL78_9PEZI</name>
<organism evidence="2 3">
    <name type="scientific">Apiospora arundinis</name>
    <dbReference type="NCBI Taxonomy" id="335852"/>
    <lineage>
        <taxon>Eukaryota</taxon>
        <taxon>Fungi</taxon>
        <taxon>Dikarya</taxon>
        <taxon>Ascomycota</taxon>
        <taxon>Pezizomycotina</taxon>
        <taxon>Sordariomycetes</taxon>
        <taxon>Xylariomycetidae</taxon>
        <taxon>Amphisphaeriales</taxon>
        <taxon>Apiosporaceae</taxon>
        <taxon>Apiospora</taxon>
    </lineage>
</organism>
<feature type="chain" id="PRO_5045090365" evidence="1">
    <location>
        <begin position="20"/>
        <end position="423"/>
    </location>
</feature>
<dbReference type="Gene3D" id="3.40.390.10">
    <property type="entry name" value="Collagenase (Catalytic Domain)"/>
    <property type="match status" value="1"/>
</dbReference>
<keyword evidence="1" id="KW-0732">Signal</keyword>
<gene>
    <name evidence="2" type="ORF">PGQ11_014984</name>
</gene>
<sequence length="423" mass="47446">MHLLKSLLATLGLILVTTALPWQTHSNSSILDLSRRTRIGGGHGAAEDTGSITDLFLLHDGKSSCLDRKDTLDHWLREARALHEAMKKAYADAPTDPYTIGAFQTWFAQRFQVTQQPNENPIIHLEPHRWAEIGARINRVSAFLSGGGVDDPQVPGEKPRLFCGPDAFEYQPWGSATRDHNGKEVWLKGQDKPLPIDDTFFFMKVNGISVFWVDTFNGYDFSRKRATTICPPTDGKGGVTLARTSKHPSDILQQEPVKMGRSNRHIVFCPPIFDPVPGKAHTYESLAKAVSLENYPPPATPGATDNDPRFNLDRMMPISSTLYHELYHLVDTGNDDSIDQEYDLDNIINAAANDILPDKYINPVTGQQSITLEEWQDNNVKNPETYAFLAMSFYLRYNAPEGKKPVIYTGPQPQLYVEMWGPH</sequence>
<comment type="caution">
    <text evidence="2">The sequence shown here is derived from an EMBL/GenBank/DDBJ whole genome shotgun (WGS) entry which is preliminary data.</text>
</comment>
<evidence type="ECO:0000313" key="3">
    <source>
        <dbReference type="Proteomes" id="UP001390339"/>
    </source>
</evidence>
<evidence type="ECO:0000256" key="1">
    <source>
        <dbReference type="SAM" id="SignalP"/>
    </source>
</evidence>
<accession>A0ABR2HL78</accession>
<dbReference type="Proteomes" id="UP001390339">
    <property type="component" value="Unassembled WGS sequence"/>
</dbReference>
<dbReference type="EMBL" id="JAPCWZ010000010">
    <property type="protein sequence ID" value="KAK8848504.1"/>
    <property type="molecule type" value="Genomic_DNA"/>
</dbReference>
<feature type="signal peptide" evidence="1">
    <location>
        <begin position="1"/>
        <end position="19"/>
    </location>
</feature>
<keyword evidence="3" id="KW-1185">Reference proteome</keyword>